<dbReference type="Pfam" id="PF00072">
    <property type="entry name" value="Response_reg"/>
    <property type="match status" value="1"/>
</dbReference>
<keyword evidence="2" id="KW-0963">Cytoplasm</keyword>
<dbReference type="Proteomes" id="UP000317036">
    <property type="component" value="Unassembled WGS sequence"/>
</dbReference>
<dbReference type="InterPro" id="IPR018062">
    <property type="entry name" value="HTH_AraC-typ_CS"/>
</dbReference>
<dbReference type="OrthoDB" id="159632at2"/>
<name>A0A559K5S0_9BACL</name>
<evidence type="ECO:0000259" key="9">
    <source>
        <dbReference type="PROSITE" id="PS01124"/>
    </source>
</evidence>
<feature type="modified residue" description="4-aspartylphosphate" evidence="8">
    <location>
        <position position="55"/>
    </location>
</feature>
<evidence type="ECO:0000313" key="11">
    <source>
        <dbReference type="EMBL" id="TVY07479.1"/>
    </source>
</evidence>
<accession>A0A559K5S0</accession>
<feature type="domain" description="Response regulatory" evidence="10">
    <location>
        <begin position="3"/>
        <end position="120"/>
    </location>
</feature>
<evidence type="ECO:0000256" key="6">
    <source>
        <dbReference type="ARBA" id="ARBA00023125"/>
    </source>
</evidence>
<dbReference type="SUPFAM" id="SSF46689">
    <property type="entry name" value="Homeodomain-like"/>
    <property type="match status" value="2"/>
</dbReference>
<dbReference type="PANTHER" id="PTHR42713:SF3">
    <property type="entry name" value="TRANSCRIPTIONAL REGULATORY PROTEIN HPTR"/>
    <property type="match status" value="1"/>
</dbReference>
<dbReference type="CDD" id="cd17536">
    <property type="entry name" value="REC_YesN-like"/>
    <property type="match status" value="1"/>
</dbReference>
<dbReference type="GO" id="GO:0043565">
    <property type="term" value="F:sequence-specific DNA binding"/>
    <property type="evidence" value="ECO:0007669"/>
    <property type="project" value="InterPro"/>
</dbReference>
<dbReference type="InterPro" id="IPR001789">
    <property type="entry name" value="Sig_transdc_resp-reg_receiver"/>
</dbReference>
<keyword evidence="7" id="KW-0804">Transcription</keyword>
<reference evidence="11 12" key="1">
    <citation type="submission" date="2019-07" db="EMBL/GenBank/DDBJ databases">
        <authorList>
            <person name="Kim J."/>
        </authorList>
    </citation>
    <scope>NUCLEOTIDE SEQUENCE [LARGE SCALE GENOMIC DNA]</scope>
    <source>
        <strain evidence="11 12">JC52</strain>
    </source>
</reference>
<dbReference type="GO" id="GO:0003700">
    <property type="term" value="F:DNA-binding transcription factor activity"/>
    <property type="evidence" value="ECO:0007669"/>
    <property type="project" value="InterPro"/>
</dbReference>
<dbReference type="InterPro" id="IPR051552">
    <property type="entry name" value="HptR"/>
</dbReference>
<evidence type="ECO:0000256" key="2">
    <source>
        <dbReference type="ARBA" id="ARBA00022490"/>
    </source>
</evidence>
<dbReference type="PRINTS" id="PR00032">
    <property type="entry name" value="HTHARAC"/>
</dbReference>
<dbReference type="AlphaFoldDB" id="A0A559K5S0"/>
<keyword evidence="4" id="KW-0902">Two-component regulatory system</keyword>
<evidence type="ECO:0000256" key="8">
    <source>
        <dbReference type="PROSITE-ProRule" id="PRU00169"/>
    </source>
</evidence>
<dbReference type="PROSITE" id="PS01124">
    <property type="entry name" value="HTH_ARAC_FAMILY_2"/>
    <property type="match status" value="1"/>
</dbReference>
<gene>
    <name evidence="11" type="ORF">FPZ49_23625</name>
</gene>
<dbReference type="InterPro" id="IPR011006">
    <property type="entry name" value="CheY-like_superfamily"/>
</dbReference>
<keyword evidence="12" id="KW-1185">Reference proteome</keyword>
<dbReference type="InterPro" id="IPR018060">
    <property type="entry name" value="HTH_AraC"/>
</dbReference>
<dbReference type="PROSITE" id="PS50110">
    <property type="entry name" value="RESPONSE_REGULATORY"/>
    <property type="match status" value="1"/>
</dbReference>
<dbReference type="RefSeq" id="WP_144851655.1">
    <property type="nucleotide sequence ID" value="NZ_VNJI01000036.1"/>
</dbReference>
<evidence type="ECO:0000256" key="4">
    <source>
        <dbReference type="ARBA" id="ARBA00023012"/>
    </source>
</evidence>
<comment type="caution">
    <text evidence="11">The sequence shown here is derived from an EMBL/GenBank/DDBJ whole genome shotgun (WGS) entry which is preliminary data.</text>
</comment>
<evidence type="ECO:0000256" key="1">
    <source>
        <dbReference type="ARBA" id="ARBA00004496"/>
    </source>
</evidence>
<evidence type="ECO:0000256" key="3">
    <source>
        <dbReference type="ARBA" id="ARBA00022553"/>
    </source>
</evidence>
<dbReference type="EMBL" id="VNJI01000036">
    <property type="protein sequence ID" value="TVY07479.1"/>
    <property type="molecule type" value="Genomic_DNA"/>
</dbReference>
<dbReference type="PANTHER" id="PTHR42713">
    <property type="entry name" value="HISTIDINE KINASE-RELATED"/>
    <property type="match status" value="1"/>
</dbReference>
<keyword evidence="5" id="KW-0805">Transcription regulation</keyword>
<evidence type="ECO:0000313" key="12">
    <source>
        <dbReference type="Proteomes" id="UP000317036"/>
    </source>
</evidence>
<proteinExistence type="predicted"/>
<evidence type="ECO:0000259" key="10">
    <source>
        <dbReference type="PROSITE" id="PS50110"/>
    </source>
</evidence>
<dbReference type="InterPro" id="IPR009057">
    <property type="entry name" value="Homeodomain-like_sf"/>
</dbReference>
<dbReference type="SUPFAM" id="SSF52172">
    <property type="entry name" value="CheY-like"/>
    <property type="match status" value="1"/>
</dbReference>
<dbReference type="InterPro" id="IPR020449">
    <property type="entry name" value="Tscrpt_reg_AraC-type_HTH"/>
</dbReference>
<protein>
    <submittedName>
        <fullName evidence="11">Response regulator</fullName>
    </submittedName>
</protein>
<dbReference type="Gene3D" id="1.10.10.60">
    <property type="entry name" value="Homeodomain-like"/>
    <property type="match status" value="2"/>
</dbReference>
<dbReference type="SMART" id="SM00448">
    <property type="entry name" value="REC"/>
    <property type="match status" value="1"/>
</dbReference>
<dbReference type="SMART" id="SM00342">
    <property type="entry name" value="HTH_ARAC"/>
    <property type="match status" value="1"/>
</dbReference>
<keyword evidence="6" id="KW-0238">DNA-binding</keyword>
<dbReference type="Gene3D" id="3.40.50.2300">
    <property type="match status" value="1"/>
</dbReference>
<sequence>MYKLLIAEDEEVIRDGLKHLIGQISHGFTVAWEAAHGQEALRYLEKELPDAVITDIRMREMDGLTLTGKIRERYPDMPIVIISGYSEFEYARQALKYGVTDYLLKPVDRKALVAALDKVESQLAGQRGIKMRQPETGNAAEQREEGRAEIGRLVRKVKEYVAARPDGDLRLQVLAEHVHLHPSYLSQLFKAETGLNFSDFVMEVRLERARHLLRTTSLKIYDIARLSGYQSPKHFMLVFKQQTGLTPGMYREQFGTESVAD</sequence>
<feature type="domain" description="HTH araC/xylS-type" evidence="9">
    <location>
        <begin position="155"/>
        <end position="253"/>
    </location>
</feature>
<comment type="subcellular location">
    <subcellularLocation>
        <location evidence="1">Cytoplasm</location>
    </subcellularLocation>
</comment>
<dbReference type="Pfam" id="PF12833">
    <property type="entry name" value="HTH_18"/>
    <property type="match status" value="1"/>
</dbReference>
<evidence type="ECO:0000256" key="5">
    <source>
        <dbReference type="ARBA" id="ARBA00023015"/>
    </source>
</evidence>
<dbReference type="GO" id="GO:0000160">
    <property type="term" value="P:phosphorelay signal transduction system"/>
    <property type="evidence" value="ECO:0007669"/>
    <property type="project" value="UniProtKB-KW"/>
</dbReference>
<keyword evidence="3 8" id="KW-0597">Phosphoprotein</keyword>
<dbReference type="PROSITE" id="PS00041">
    <property type="entry name" value="HTH_ARAC_FAMILY_1"/>
    <property type="match status" value="1"/>
</dbReference>
<evidence type="ECO:0000256" key="7">
    <source>
        <dbReference type="ARBA" id="ARBA00023163"/>
    </source>
</evidence>
<organism evidence="11 12">
    <name type="scientific">Paenibacillus cremeus</name>
    <dbReference type="NCBI Taxonomy" id="2163881"/>
    <lineage>
        <taxon>Bacteria</taxon>
        <taxon>Bacillati</taxon>
        <taxon>Bacillota</taxon>
        <taxon>Bacilli</taxon>
        <taxon>Bacillales</taxon>
        <taxon>Paenibacillaceae</taxon>
        <taxon>Paenibacillus</taxon>
    </lineage>
</organism>
<dbReference type="GO" id="GO:0005737">
    <property type="term" value="C:cytoplasm"/>
    <property type="evidence" value="ECO:0007669"/>
    <property type="project" value="UniProtKB-SubCell"/>
</dbReference>